<dbReference type="AlphaFoldDB" id="A0A8J5TLN5"/>
<accession>A0A8J5TLN5</accession>
<dbReference type="Proteomes" id="UP000694050">
    <property type="component" value="Unassembled WGS sequence"/>
</dbReference>
<proteinExistence type="predicted"/>
<evidence type="ECO:0000313" key="2">
    <source>
        <dbReference type="EMBL" id="KAG7402483.1"/>
    </source>
</evidence>
<evidence type="ECO:0000313" key="3">
    <source>
        <dbReference type="Proteomes" id="UP000694050"/>
    </source>
</evidence>
<protein>
    <submittedName>
        <fullName evidence="2">Uncharacterized protein</fullName>
    </submittedName>
</protein>
<name>A0A8J5TLN5_FUSOX</name>
<gene>
    <name evidence="2" type="ORF">Forpe1208_v017184</name>
</gene>
<reference evidence="2" key="1">
    <citation type="submission" date="2021-04" db="EMBL/GenBank/DDBJ databases">
        <title>First draft genome resource for Brassicaceae pathogens Fusarium oxysporum f. sp. raphani and Fusarium oxysporum f. sp. rapae.</title>
        <authorList>
            <person name="Asai S."/>
        </authorList>
    </citation>
    <scope>NUCLEOTIDE SEQUENCE</scope>
    <source>
        <strain evidence="2">Tf1208</strain>
    </source>
</reference>
<organism evidence="2 3">
    <name type="scientific">Fusarium oxysporum f. sp. rapae</name>
    <dbReference type="NCBI Taxonomy" id="485398"/>
    <lineage>
        <taxon>Eukaryota</taxon>
        <taxon>Fungi</taxon>
        <taxon>Dikarya</taxon>
        <taxon>Ascomycota</taxon>
        <taxon>Pezizomycotina</taxon>
        <taxon>Sordariomycetes</taxon>
        <taxon>Hypocreomycetidae</taxon>
        <taxon>Hypocreales</taxon>
        <taxon>Nectriaceae</taxon>
        <taxon>Fusarium</taxon>
        <taxon>Fusarium oxysporum species complex</taxon>
    </lineage>
</organism>
<evidence type="ECO:0000256" key="1">
    <source>
        <dbReference type="SAM" id="MobiDB-lite"/>
    </source>
</evidence>
<sequence length="179" mass="20001">MSAPEQPESYCECLSHVLTDTTPCNSATCALCSKNKRPVDPPDDLVISSSAPDEGAIYWAFRNVKPFKKITEGQSMVNSSIKSIITKRQEREGIKQVVDQLDRQVLVKVIKRLLKQGLFSDPLKAMLKFPHLFPDAMIPEEVQDPPSQENPGHHGTPSKQAPERTKINWDEWSSVAICS</sequence>
<dbReference type="EMBL" id="JAELUQ010000019">
    <property type="protein sequence ID" value="KAG7402483.1"/>
    <property type="molecule type" value="Genomic_DNA"/>
</dbReference>
<comment type="caution">
    <text evidence="2">The sequence shown here is derived from an EMBL/GenBank/DDBJ whole genome shotgun (WGS) entry which is preliminary data.</text>
</comment>
<feature type="region of interest" description="Disordered" evidence="1">
    <location>
        <begin position="139"/>
        <end position="179"/>
    </location>
</feature>